<feature type="transmembrane region" description="Helical" evidence="1">
    <location>
        <begin position="90"/>
        <end position="112"/>
    </location>
</feature>
<evidence type="ECO:0000313" key="3">
    <source>
        <dbReference type="Proteomes" id="UP000265515"/>
    </source>
</evidence>
<dbReference type="AlphaFoldDB" id="A0A388L6P7"/>
<organism evidence="2 3">
    <name type="scientific">Chara braunii</name>
    <name type="common">Braun's stonewort</name>
    <dbReference type="NCBI Taxonomy" id="69332"/>
    <lineage>
        <taxon>Eukaryota</taxon>
        <taxon>Viridiplantae</taxon>
        <taxon>Streptophyta</taxon>
        <taxon>Charophyceae</taxon>
        <taxon>Charales</taxon>
        <taxon>Characeae</taxon>
        <taxon>Chara</taxon>
    </lineage>
</organism>
<keyword evidence="1" id="KW-0812">Transmembrane</keyword>
<keyword evidence="3" id="KW-1185">Reference proteome</keyword>
<comment type="caution">
    <text evidence="2">The sequence shown here is derived from an EMBL/GenBank/DDBJ whole genome shotgun (WGS) entry which is preliminary data.</text>
</comment>
<keyword evidence="1" id="KW-1133">Transmembrane helix</keyword>
<dbReference type="Gramene" id="GBG77954">
    <property type="protein sequence ID" value="GBG77954"/>
    <property type="gene ID" value="CBR_g25884"/>
</dbReference>
<protein>
    <submittedName>
        <fullName evidence="2">Uncharacterized protein</fullName>
    </submittedName>
</protein>
<evidence type="ECO:0000256" key="1">
    <source>
        <dbReference type="SAM" id="Phobius"/>
    </source>
</evidence>
<dbReference type="Proteomes" id="UP000265515">
    <property type="component" value="Unassembled WGS sequence"/>
</dbReference>
<feature type="transmembrane region" description="Helical" evidence="1">
    <location>
        <begin position="37"/>
        <end position="55"/>
    </location>
</feature>
<dbReference type="EMBL" id="BFEA01000280">
    <property type="protein sequence ID" value="GBG77954.1"/>
    <property type="molecule type" value="Genomic_DNA"/>
</dbReference>
<evidence type="ECO:0000313" key="2">
    <source>
        <dbReference type="EMBL" id="GBG77954.1"/>
    </source>
</evidence>
<gene>
    <name evidence="2" type="ORF">CBR_g25884</name>
</gene>
<proteinExistence type="predicted"/>
<feature type="transmembrane region" description="Helical" evidence="1">
    <location>
        <begin position="124"/>
        <end position="142"/>
    </location>
</feature>
<sequence>MLVWSYTMLWMVGNWFQGIWGTESNLKKYAHRGTGRTVSSVSALIAGLAVAFAMFDLRGDLISSPQDLRGVVHEGTIPVLFGDQGREFTMFLYLELYSGMSLYVAYVAICAAPNDSAAIRARRTVSSVSALIAGLAVAFAMFDLRGDLLSNTEDLFGDVREGTSNSCSCWRPRTGIYDVSVFRVWEQEDLVFGVDRTEPCTRPLAVKTKSGWKRYLRYLRTCRSASVETTLSGIGESPSALFQQAAGQPECGLERDASCRGGRSEITDMLSTLWHDETVVGIAAMLHASSLHVNAMLARSLLNLYSRIELELQHAGVNMLLSLLISWSSERRVLLGMAVDNPDMFRDENGSFDSLCNVAASTD</sequence>
<keyword evidence="1" id="KW-0472">Membrane</keyword>
<name>A0A388L6P7_CHABU</name>
<reference evidence="2 3" key="1">
    <citation type="journal article" date="2018" name="Cell">
        <title>The Chara Genome: Secondary Complexity and Implications for Plant Terrestrialization.</title>
        <authorList>
            <person name="Nishiyama T."/>
            <person name="Sakayama H."/>
            <person name="Vries J.D."/>
            <person name="Buschmann H."/>
            <person name="Saint-Marcoux D."/>
            <person name="Ullrich K.K."/>
            <person name="Haas F.B."/>
            <person name="Vanderstraeten L."/>
            <person name="Becker D."/>
            <person name="Lang D."/>
            <person name="Vosolsobe S."/>
            <person name="Rombauts S."/>
            <person name="Wilhelmsson P.K.I."/>
            <person name="Janitza P."/>
            <person name="Kern R."/>
            <person name="Heyl A."/>
            <person name="Rumpler F."/>
            <person name="Villalobos L.I.A.C."/>
            <person name="Clay J.M."/>
            <person name="Skokan R."/>
            <person name="Toyoda A."/>
            <person name="Suzuki Y."/>
            <person name="Kagoshima H."/>
            <person name="Schijlen E."/>
            <person name="Tajeshwar N."/>
            <person name="Catarino B."/>
            <person name="Hetherington A.J."/>
            <person name="Saltykova A."/>
            <person name="Bonnot C."/>
            <person name="Breuninger H."/>
            <person name="Symeonidi A."/>
            <person name="Radhakrishnan G.V."/>
            <person name="Van Nieuwerburgh F."/>
            <person name="Deforce D."/>
            <person name="Chang C."/>
            <person name="Karol K.G."/>
            <person name="Hedrich R."/>
            <person name="Ulvskov P."/>
            <person name="Glockner G."/>
            <person name="Delwiche C.F."/>
            <person name="Petrasek J."/>
            <person name="Van de Peer Y."/>
            <person name="Friml J."/>
            <person name="Beilby M."/>
            <person name="Dolan L."/>
            <person name="Kohara Y."/>
            <person name="Sugano S."/>
            <person name="Fujiyama A."/>
            <person name="Delaux P.-M."/>
            <person name="Quint M."/>
            <person name="TheiBen G."/>
            <person name="Hagemann M."/>
            <person name="Harholt J."/>
            <person name="Dunand C."/>
            <person name="Zachgo S."/>
            <person name="Langdale J."/>
            <person name="Maumus F."/>
            <person name="Straeten D.V.D."/>
            <person name="Gould S.B."/>
            <person name="Rensing S.A."/>
        </authorList>
    </citation>
    <scope>NUCLEOTIDE SEQUENCE [LARGE SCALE GENOMIC DNA]</scope>
    <source>
        <strain evidence="2 3">S276</strain>
    </source>
</reference>
<accession>A0A388L6P7</accession>